<keyword evidence="7" id="KW-1185">Reference proteome</keyword>
<dbReference type="AlphaFoldDB" id="A0A484BM76"/>
<evidence type="ECO:0000313" key="7">
    <source>
        <dbReference type="Proteomes" id="UP000295192"/>
    </source>
</evidence>
<dbReference type="KEGG" id="dnv:108653304"/>
<dbReference type="SMART" id="SM00360">
    <property type="entry name" value="RRM"/>
    <property type="match status" value="4"/>
</dbReference>
<feature type="compositionally biased region" description="Acidic residues" evidence="4">
    <location>
        <begin position="118"/>
        <end position="139"/>
    </location>
</feature>
<feature type="compositionally biased region" description="Acidic residues" evidence="4">
    <location>
        <begin position="27"/>
        <end position="106"/>
    </location>
</feature>
<dbReference type="InterPro" id="IPR000504">
    <property type="entry name" value="RRM_dom"/>
</dbReference>
<feature type="region of interest" description="Disordered" evidence="4">
    <location>
        <begin position="1"/>
        <end position="150"/>
    </location>
</feature>
<evidence type="ECO:0000259" key="5">
    <source>
        <dbReference type="PROSITE" id="PS50102"/>
    </source>
</evidence>
<dbReference type="EMBL" id="LSRL02000025">
    <property type="protein sequence ID" value="TDG49302.1"/>
    <property type="molecule type" value="Genomic_DNA"/>
</dbReference>
<dbReference type="Pfam" id="PF00076">
    <property type="entry name" value="RRM_1"/>
    <property type="match status" value="4"/>
</dbReference>
<evidence type="ECO:0000256" key="4">
    <source>
        <dbReference type="SAM" id="MobiDB-lite"/>
    </source>
</evidence>
<dbReference type="InterPro" id="IPR012677">
    <property type="entry name" value="Nucleotide-bd_a/b_plait_sf"/>
</dbReference>
<dbReference type="OrthoDB" id="442677at2759"/>
<proteinExistence type="predicted"/>
<gene>
    <name evidence="6" type="ORF">AWZ03_004391</name>
</gene>
<evidence type="ECO:0000256" key="1">
    <source>
        <dbReference type="ARBA" id="ARBA00022737"/>
    </source>
</evidence>
<dbReference type="OMA" id="DDGFCKS"/>
<sequence>MAQKKLSTKKAAVNNKRGPKSKKVEEEKPEVEVEANEEDSDAEEEQNGVNSDDDSDAEANEAADLVDSEAEEAEDDDDDDEDEGEDDEDEDQDQEDEDEDENEVEPGEISKVSKSAAESDDDNNVQESDSDDEPDEEPINSDKKKAIGSKKTGIPKITVGRIPPGTPTEQILFVRGLPTGYKHIDFIELFAKFGPIAVINRIKTKAGGNNVAIAFESAESVQAALAAKEKALTLNGQVLTVSQALKKSELNERTVVVGLIGTNTTREQLIEHFQGCGEIETVNFSHNRAMPTAYVRFASVSSMPKALKLQGSKLNNRFITVREEAYKNKSIKSPACTLTVMNTGHHESYKTDSIEKIFKKHGDVVDVDTVCTRSILAFVTYKTAEQAEKAMKNLNGKKVNDLDIKLESFQYSSSPRSIVVTNLAPSVEEQHLNEIFKEAGEIESIKMLPYKAVIKFSSDEGYCKSFLFNERTVQGQPIFLEPNSMLKMKLLKKKFQGKPGFNSNNSPTYQKKPFNKRPAQDNGAPPKRFKKARNF</sequence>
<comment type="caution">
    <text evidence="6">The sequence shown here is derived from an EMBL/GenBank/DDBJ whole genome shotgun (WGS) entry which is preliminary data.</text>
</comment>
<dbReference type="Proteomes" id="UP000295192">
    <property type="component" value="Unassembled WGS sequence"/>
</dbReference>
<organism evidence="6 7">
    <name type="scientific">Drosophila navojoa</name>
    <name type="common">Fruit fly</name>
    <dbReference type="NCBI Taxonomy" id="7232"/>
    <lineage>
        <taxon>Eukaryota</taxon>
        <taxon>Metazoa</taxon>
        <taxon>Ecdysozoa</taxon>
        <taxon>Arthropoda</taxon>
        <taxon>Hexapoda</taxon>
        <taxon>Insecta</taxon>
        <taxon>Pterygota</taxon>
        <taxon>Neoptera</taxon>
        <taxon>Endopterygota</taxon>
        <taxon>Diptera</taxon>
        <taxon>Brachycera</taxon>
        <taxon>Muscomorpha</taxon>
        <taxon>Ephydroidea</taxon>
        <taxon>Drosophilidae</taxon>
        <taxon>Drosophila</taxon>
    </lineage>
</organism>
<feature type="domain" description="RRM" evidence="5">
    <location>
        <begin position="170"/>
        <end position="246"/>
    </location>
</feature>
<feature type="region of interest" description="Disordered" evidence="4">
    <location>
        <begin position="497"/>
        <end position="535"/>
    </location>
</feature>
<dbReference type="Gene3D" id="3.30.70.330">
    <property type="match status" value="4"/>
</dbReference>
<feature type="domain" description="RRM" evidence="5">
    <location>
        <begin position="253"/>
        <end position="326"/>
    </location>
</feature>
<accession>A0A484BM76</accession>
<keyword evidence="2 3" id="KW-0694">RNA-binding</keyword>
<name>A0A484BM76_DRONA</name>
<dbReference type="SUPFAM" id="SSF54928">
    <property type="entry name" value="RNA-binding domain, RBD"/>
    <property type="match status" value="3"/>
</dbReference>
<evidence type="ECO:0000256" key="3">
    <source>
        <dbReference type="PROSITE-ProRule" id="PRU00176"/>
    </source>
</evidence>
<dbReference type="PANTHER" id="PTHR24012">
    <property type="entry name" value="RNA BINDING PROTEIN"/>
    <property type="match status" value="1"/>
</dbReference>
<feature type="domain" description="RRM" evidence="5">
    <location>
        <begin position="336"/>
        <end position="411"/>
    </location>
</feature>
<dbReference type="PROSITE" id="PS50102">
    <property type="entry name" value="RRM"/>
    <property type="match status" value="4"/>
</dbReference>
<dbReference type="STRING" id="7232.A0A484BM76"/>
<protein>
    <recommendedName>
        <fullName evidence="5">RRM domain-containing protein</fullName>
    </recommendedName>
</protein>
<reference evidence="6 7" key="1">
    <citation type="journal article" date="2019" name="J. Hered.">
        <title>An Improved Genome Assembly for Drosophila navojoa, the Basal Species in the mojavensis Cluster.</title>
        <authorList>
            <person name="Vanderlinde T."/>
            <person name="Dupim E.G."/>
            <person name="Nazario-Yepiz N.O."/>
            <person name="Carvalho A.B."/>
        </authorList>
    </citation>
    <scope>NUCLEOTIDE SEQUENCE [LARGE SCALE GENOMIC DNA]</scope>
    <source>
        <strain evidence="6">Navoj_Jal97</strain>
        <tissue evidence="6">Whole organism</tissue>
    </source>
</reference>
<evidence type="ECO:0000313" key="6">
    <source>
        <dbReference type="EMBL" id="TDG49302.1"/>
    </source>
</evidence>
<dbReference type="GO" id="GO:0003723">
    <property type="term" value="F:RNA binding"/>
    <property type="evidence" value="ECO:0007669"/>
    <property type="project" value="UniProtKB-UniRule"/>
</dbReference>
<feature type="domain" description="RRM" evidence="5">
    <location>
        <begin position="416"/>
        <end position="493"/>
    </location>
</feature>
<evidence type="ECO:0000256" key="2">
    <source>
        <dbReference type="ARBA" id="ARBA00022884"/>
    </source>
</evidence>
<dbReference type="CDD" id="cd00590">
    <property type="entry name" value="RRM_SF"/>
    <property type="match status" value="3"/>
</dbReference>
<keyword evidence="1" id="KW-0677">Repeat</keyword>
<dbReference type="InterPro" id="IPR035979">
    <property type="entry name" value="RBD_domain_sf"/>
</dbReference>